<dbReference type="Gene3D" id="3.20.20.370">
    <property type="entry name" value="Glycoside hydrolase/deacetylase"/>
    <property type="match status" value="1"/>
</dbReference>
<gene>
    <name evidence="2" type="ORF">IAB04_05865</name>
</gene>
<dbReference type="EMBL" id="DVND01000152">
    <property type="protein sequence ID" value="HIU48872.1"/>
    <property type="molecule type" value="Genomic_DNA"/>
</dbReference>
<sequence>MKLYVIKGRTLFFGILAAIAVCVCIGAGAQVQSVFRVGNREIPIYCVERDDNRLALTFNCAWNDSDIDAILTTLDEYGVKATFFAVGDWAEKYPEALAKIDAHGHEIGNHSYNHAHYSQMGKDAILADIQKADDVIEQVTGKDVTLFRAAYGEYTDDVVKACDETGRVYIQWSVDSIDYGDAAKADIVNRVLSKAKAGDIVLMHNGTKNTAAALPEILAELTKKYELCTVSDLIYKDNYVIDGTGKQIKA</sequence>
<dbReference type="GO" id="GO:0016810">
    <property type="term" value="F:hydrolase activity, acting on carbon-nitrogen (but not peptide) bonds"/>
    <property type="evidence" value="ECO:0007669"/>
    <property type="project" value="InterPro"/>
</dbReference>
<dbReference type="PROSITE" id="PS51677">
    <property type="entry name" value="NODB"/>
    <property type="match status" value="1"/>
</dbReference>
<name>A0A9D1LVU0_9FIRM</name>
<evidence type="ECO:0000313" key="2">
    <source>
        <dbReference type="EMBL" id="HIU48872.1"/>
    </source>
</evidence>
<dbReference type="GO" id="GO:0016020">
    <property type="term" value="C:membrane"/>
    <property type="evidence" value="ECO:0007669"/>
    <property type="project" value="TreeGrafter"/>
</dbReference>
<dbReference type="AlphaFoldDB" id="A0A9D1LVU0"/>
<comment type="caution">
    <text evidence="2">The sequence shown here is derived from an EMBL/GenBank/DDBJ whole genome shotgun (WGS) entry which is preliminary data.</text>
</comment>
<evidence type="ECO:0000259" key="1">
    <source>
        <dbReference type="PROSITE" id="PS51677"/>
    </source>
</evidence>
<dbReference type="PANTHER" id="PTHR10587">
    <property type="entry name" value="GLYCOSYL TRANSFERASE-RELATED"/>
    <property type="match status" value="1"/>
</dbReference>
<reference evidence="2" key="2">
    <citation type="journal article" date="2021" name="PeerJ">
        <title>Extensive microbial diversity within the chicken gut microbiome revealed by metagenomics and culture.</title>
        <authorList>
            <person name="Gilroy R."/>
            <person name="Ravi A."/>
            <person name="Getino M."/>
            <person name="Pursley I."/>
            <person name="Horton D.L."/>
            <person name="Alikhan N.F."/>
            <person name="Baker D."/>
            <person name="Gharbi K."/>
            <person name="Hall N."/>
            <person name="Watson M."/>
            <person name="Adriaenssens E.M."/>
            <person name="Foster-Nyarko E."/>
            <person name="Jarju S."/>
            <person name="Secka A."/>
            <person name="Antonio M."/>
            <person name="Oren A."/>
            <person name="Chaudhuri R.R."/>
            <person name="La Ragione R."/>
            <person name="Hildebrand F."/>
            <person name="Pallen M.J."/>
        </authorList>
    </citation>
    <scope>NUCLEOTIDE SEQUENCE</scope>
    <source>
        <strain evidence="2">ChiSjej4B22-9803</strain>
    </source>
</reference>
<protein>
    <submittedName>
        <fullName evidence="2">Polysaccharide deacetylase family protein</fullName>
    </submittedName>
</protein>
<feature type="domain" description="NodB homology" evidence="1">
    <location>
        <begin position="52"/>
        <end position="230"/>
    </location>
</feature>
<dbReference type="InterPro" id="IPR050248">
    <property type="entry name" value="Polysacc_deacetylase_ArnD"/>
</dbReference>
<organism evidence="2 3">
    <name type="scientific">Candidatus Avimonoglobus intestinipullorum</name>
    <dbReference type="NCBI Taxonomy" id="2840699"/>
    <lineage>
        <taxon>Bacteria</taxon>
        <taxon>Bacillati</taxon>
        <taxon>Bacillota</taxon>
        <taxon>Clostridia</taxon>
        <taxon>Eubacteriales</taxon>
        <taxon>Candidatus Avimonoglobus</taxon>
    </lineage>
</organism>
<dbReference type="InterPro" id="IPR002509">
    <property type="entry name" value="NODB_dom"/>
</dbReference>
<proteinExistence type="predicted"/>
<dbReference type="InterPro" id="IPR011330">
    <property type="entry name" value="Glyco_hydro/deAcase_b/a-brl"/>
</dbReference>
<accession>A0A9D1LVU0</accession>
<evidence type="ECO:0000313" key="3">
    <source>
        <dbReference type="Proteomes" id="UP000824111"/>
    </source>
</evidence>
<reference evidence="2" key="1">
    <citation type="submission" date="2020-10" db="EMBL/GenBank/DDBJ databases">
        <authorList>
            <person name="Gilroy R."/>
        </authorList>
    </citation>
    <scope>NUCLEOTIDE SEQUENCE</scope>
    <source>
        <strain evidence="2">ChiSjej4B22-9803</strain>
    </source>
</reference>
<dbReference type="Proteomes" id="UP000824111">
    <property type="component" value="Unassembled WGS sequence"/>
</dbReference>
<dbReference type="Pfam" id="PF01522">
    <property type="entry name" value="Polysacc_deac_1"/>
    <property type="match status" value="1"/>
</dbReference>
<dbReference type="PANTHER" id="PTHR10587:SF128">
    <property type="entry name" value="POLYSACCHARIDE DEACETYLASE PDAB-RELATED"/>
    <property type="match status" value="1"/>
</dbReference>
<dbReference type="SUPFAM" id="SSF88713">
    <property type="entry name" value="Glycoside hydrolase/deacetylase"/>
    <property type="match status" value="1"/>
</dbReference>
<dbReference type="GO" id="GO:0005975">
    <property type="term" value="P:carbohydrate metabolic process"/>
    <property type="evidence" value="ECO:0007669"/>
    <property type="project" value="InterPro"/>
</dbReference>